<dbReference type="EMBL" id="VDFV01000052">
    <property type="protein sequence ID" value="TNC63122.1"/>
    <property type="molecule type" value="Genomic_DNA"/>
</dbReference>
<keyword evidence="1" id="KW-0597">Phosphoprotein</keyword>
<dbReference type="GO" id="GO:0000160">
    <property type="term" value="P:phosphorelay signal transduction system"/>
    <property type="evidence" value="ECO:0007669"/>
    <property type="project" value="InterPro"/>
</dbReference>
<evidence type="ECO:0000256" key="2">
    <source>
        <dbReference type="SAM" id="MobiDB-lite"/>
    </source>
</evidence>
<name>A0A5C4NBP1_9RHOB</name>
<dbReference type="InterPro" id="IPR001789">
    <property type="entry name" value="Sig_transdc_resp-reg_receiver"/>
</dbReference>
<gene>
    <name evidence="4" type="ORF">FHG71_19745</name>
</gene>
<organism evidence="4 5">
    <name type="scientific">Rubellimicrobium roseum</name>
    <dbReference type="NCBI Taxonomy" id="687525"/>
    <lineage>
        <taxon>Bacteria</taxon>
        <taxon>Pseudomonadati</taxon>
        <taxon>Pseudomonadota</taxon>
        <taxon>Alphaproteobacteria</taxon>
        <taxon>Rhodobacterales</taxon>
        <taxon>Roseobacteraceae</taxon>
        <taxon>Rubellimicrobium</taxon>
    </lineage>
</organism>
<dbReference type="RefSeq" id="WP_139083415.1">
    <property type="nucleotide sequence ID" value="NZ_VDFV01000052.1"/>
</dbReference>
<accession>A0A5C4NBP1</accession>
<dbReference type="PROSITE" id="PS50110">
    <property type="entry name" value="RESPONSE_REGULATORY"/>
    <property type="match status" value="1"/>
</dbReference>
<dbReference type="Gene3D" id="3.40.50.2300">
    <property type="match status" value="1"/>
</dbReference>
<dbReference type="Proteomes" id="UP000305709">
    <property type="component" value="Unassembled WGS sequence"/>
</dbReference>
<dbReference type="AlphaFoldDB" id="A0A5C4NBP1"/>
<evidence type="ECO:0000313" key="5">
    <source>
        <dbReference type="Proteomes" id="UP000305709"/>
    </source>
</evidence>
<sequence length="167" mass="18458">MWQAVGEDPLAQERRAFDPQGGSERFDRLERDHGTLGRRQDASGHLLRNSPLLLQGRRILVVEDDYMQAEDLHRGLESLGAEVLGPAATVAEALAFFRTGPMPDAAILDTQLEDETVFPVADALHGRSIPFCLLSSHDTWATPDAYADVPCAGKPVDLRWLGRVLTW</sequence>
<protein>
    <submittedName>
        <fullName evidence="4">Response regulator</fullName>
    </submittedName>
</protein>
<proteinExistence type="predicted"/>
<keyword evidence="5" id="KW-1185">Reference proteome</keyword>
<feature type="compositionally biased region" description="Basic and acidic residues" evidence="2">
    <location>
        <begin position="24"/>
        <end position="41"/>
    </location>
</feature>
<evidence type="ECO:0000313" key="4">
    <source>
        <dbReference type="EMBL" id="TNC63122.1"/>
    </source>
</evidence>
<feature type="domain" description="Response regulatory" evidence="3">
    <location>
        <begin position="58"/>
        <end position="167"/>
    </location>
</feature>
<evidence type="ECO:0000259" key="3">
    <source>
        <dbReference type="PROSITE" id="PS50110"/>
    </source>
</evidence>
<dbReference type="InterPro" id="IPR011006">
    <property type="entry name" value="CheY-like_superfamily"/>
</dbReference>
<dbReference type="OrthoDB" id="582170at2"/>
<dbReference type="SMART" id="SM00448">
    <property type="entry name" value="REC"/>
    <property type="match status" value="1"/>
</dbReference>
<feature type="modified residue" description="4-aspartylphosphate" evidence="1">
    <location>
        <position position="109"/>
    </location>
</feature>
<evidence type="ECO:0000256" key="1">
    <source>
        <dbReference type="PROSITE-ProRule" id="PRU00169"/>
    </source>
</evidence>
<dbReference type="SUPFAM" id="SSF52172">
    <property type="entry name" value="CheY-like"/>
    <property type="match status" value="1"/>
</dbReference>
<feature type="region of interest" description="Disordered" evidence="2">
    <location>
        <begin position="1"/>
        <end position="41"/>
    </location>
</feature>
<comment type="caution">
    <text evidence="4">The sequence shown here is derived from an EMBL/GenBank/DDBJ whole genome shotgun (WGS) entry which is preliminary data.</text>
</comment>
<reference evidence="4 5" key="1">
    <citation type="submission" date="2019-06" db="EMBL/GenBank/DDBJ databases">
        <authorList>
            <person name="Jiang L."/>
        </authorList>
    </citation>
    <scope>NUCLEOTIDE SEQUENCE [LARGE SCALE GENOMIC DNA]</scope>
    <source>
        <strain evidence="4 5">YIM 48858</strain>
    </source>
</reference>